<dbReference type="SMART" id="SM01163">
    <property type="entry name" value="DUF1785"/>
    <property type="match status" value="1"/>
</dbReference>
<evidence type="ECO:0000259" key="9">
    <source>
        <dbReference type="PROSITE" id="PS50822"/>
    </source>
</evidence>
<dbReference type="InterPro" id="IPR036397">
    <property type="entry name" value="RNaseH_sf"/>
</dbReference>
<feature type="compositionally biased region" description="Pro residues" evidence="7">
    <location>
        <begin position="61"/>
        <end position="75"/>
    </location>
</feature>
<evidence type="ECO:0000256" key="5">
    <source>
        <dbReference type="ARBA" id="ARBA00023158"/>
    </source>
</evidence>
<dbReference type="CDD" id="cd02846">
    <property type="entry name" value="PAZ_argonaute_like"/>
    <property type="match status" value="1"/>
</dbReference>
<dbReference type="EMBL" id="JBBPBM010000004">
    <property type="protein sequence ID" value="KAK8587997.1"/>
    <property type="molecule type" value="Genomic_DNA"/>
</dbReference>
<dbReference type="InterPro" id="IPR003100">
    <property type="entry name" value="PAZ_dom"/>
</dbReference>
<evidence type="ECO:0000256" key="1">
    <source>
        <dbReference type="ARBA" id="ARBA00004906"/>
    </source>
</evidence>
<name>A0ABR2FV22_9ROSI</name>
<feature type="compositionally biased region" description="Gly residues" evidence="7">
    <location>
        <begin position="36"/>
        <end position="46"/>
    </location>
</feature>
<dbReference type="Pfam" id="PF16486">
    <property type="entry name" value="ArgoN"/>
    <property type="match status" value="1"/>
</dbReference>
<dbReference type="InterPro" id="IPR001232">
    <property type="entry name" value="SKP1-like"/>
</dbReference>
<dbReference type="CDD" id="cd04657">
    <property type="entry name" value="Piwi_ago-like"/>
    <property type="match status" value="1"/>
</dbReference>
<dbReference type="PROSITE" id="PS50822">
    <property type="entry name" value="PIWI"/>
    <property type="match status" value="1"/>
</dbReference>
<dbReference type="InterPro" id="IPR036085">
    <property type="entry name" value="PAZ_dom_sf"/>
</dbReference>
<dbReference type="InterPro" id="IPR012337">
    <property type="entry name" value="RNaseH-like_sf"/>
</dbReference>
<dbReference type="InterPro" id="IPR036296">
    <property type="entry name" value="SKP1-like_dim_sf"/>
</dbReference>
<dbReference type="Pfam" id="PF16487">
    <property type="entry name" value="ArgoMid"/>
    <property type="match status" value="1"/>
</dbReference>
<dbReference type="Pfam" id="PF08699">
    <property type="entry name" value="ArgoL1"/>
    <property type="match status" value="1"/>
</dbReference>
<feature type="compositionally biased region" description="Low complexity" evidence="7">
    <location>
        <begin position="76"/>
        <end position="85"/>
    </location>
</feature>
<dbReference type="InterPro" id="IPR032474">
    <property type="entry name" value="Argonaute_N"/>
</dbReference>
<keyword evidence="5" id="KW-0943">RNA-mediated gene silencing</keyword>
<dbReference type="SUPFAM" id="SSF53098">
    <property type="entry name" value="Ribonuclease H-like"/>
    <property type="match status" value="1"/>
</dbReference>
<evidence type="ECO:0000313" key="10">
    <source>
        <dbReference type="EMBL" id="KAK8587997.1"/>
    </source>
</evidence>
<evidence type="ECO:0000256" key="6">
    <source>
        <dbReference type="ARBA" id="ARBA00023274"/>
    </source>
</evidence>
<dbReference type="SMART" id="SM00512">
    <property type="entry name" value="Skp1"/>
    <property type="match status" value="1"/>
</dbReference>
<dbReference type="Gene3D" id="3.40.50.2300">
    <property type="match status" value="1"/>
</dbReference>
<feature type="domain" description="PAZ" evidence="8">
    <location>
        <begin position="335"/>
        <end position="447"/>
    </location>
</feature>
<feature type="region of interest" description="Disordered" evidence="7">
    <location>
        <begin position="1200"/>
        <end position="1235"/>
    </location>
</feature>
<evidence type="ECO:0000256" key="2">
    <source>
        <dbReference type="ARBA" id="ARBA00008201"/>
    </source>
</evidence>
<dbReference type="InterPro" id="IPR032473">
    <property type="entry name" value="Argonaute_Mid_dom"/>
</dbReference>
<gene>
    <name evidence="10" type="ORF">V6N12_022458</name>
</gene>
<dbReference type="InterPro" id="IPR003165">
    <property type="entry name" value="Piwi"/>
</dbReference>
<comment type="caution">
    <text evidence="10">The sequence shown here is derived from an EMBL/GenBank/DDBJ whole genome shotgun (WGS) entry which is preliminary data.</text>
</comment>
<dbReference type="SUPFAM" id="SSF81382">
    <property type="entry name" value="Skp1 dimerisation domain-like"/>
    <property type="match status" value="1"/>
</dbReference>
<evidence type="ECO:0000313" key="11">
    <source>
        <dbReference type="Proteomes" id="UP001472677"/>
    </source>
</evidence>
<dbReference type="SMART" id="SM00949">
    <property type="entry name" value="PAZ"/>
    <property type="match status" value="1"/>
</dbReference>
<feature type="compositionally biased region" description="Basic residues" evidence="7">
    <location>
        <begin position="1"/>
        <end position="10"/>
    </location>
</feature>
<comment type="similarity">
    <text evidence="3">Belongs to the SKP1 family.</text>
</comment>
<evidence type="ECO:0000256" key="7">
    <source>
        <dbReference type="SAM" id="MobiDB-lite"/>
    </source>
</evidence>
<feature type="domain" description="Piwi" evidence="9">
    <location>
        <begin position="615"/>
        <end position="937"/>
    </location>
</feature>
<comment type="similarity">
    <text evidence="2">Belongs to the argonaute family. Ago subfamily.</text>
</comment>
<dbReference type="SUPFAM" id="SSF54695">
    <property type="entry name" value="POZ domain"/>
    <property type="match status" value="1"/>
</dbReference>
<dbReference type="InterPro" id="IPR032472">
    <property type="entry name" value="ArgoL2"/>
</dbReference>
<dbReference type="InterPro" id="IPR045246">
    <property type="entry name" value="Piwi_ago-like"/>
</dbReference>
<keyword evidence="11" id="KW-1185">Reference proteome</keyword>
<dbReference type="SMART" id="SM00950">
    <property type="entry name" value="Piwi"/>
    <property type="match status" value="1"/>
</dbReference>
<dbReference type="Gene3D" id="2.170.260.10">
    <property type="entry name" value="paz domain"/>
    <property type="match status" value="1"/>
</dbReference>
<dbReference type="PROSITE" id="PS50821">
    <property type="entry name" value="PAZ"/>
    <property type="match status" value="1"/>
</dbReference>
<comment type="pathway">
    <text evidence="1">Protein modification; protein ubiquitination.</text>
</comment>
<dbReference type="Pfam" id="PF16488">
    <property type="entry name" value="ArgoL2"/>
    <property type="match status" value="1"/>
</dbReference>
<evidence type="ECO:0000259" key="8">
    <source>
        <dbReference type="PROSITE" id="PS50821"/>
    </source>
</evidence>
<dbReference type="Pfam" id="PF01466">
    <property type="entry name" value="Skp1"/>
    <property type="match status" value="1"/>
</dbReference>
<reference evidence="10 11" key="1">
    <citation type="journal article" date="2024" name="G3 (Bethesda)">
        <title>Genome assembly of Hibiscus sabdariffa L. provides insights into metabolisms of medicinal natural products.</title>
        <authorList>
            <person name="Kim T."/>
        </authorList>
    </citation>
    <scope>NUCLEOTIDE SEQUENCE [LARGE SCALE GENOMIC DNA]</scope>
    <source>
        <strain evidence="10">TK-2024</strain>
        <tissue evidence="10">Old leaves</tissue>
    </source>
</reference>
<keyword evidence="4" id="KW-0678">Repressor</keyword>
<evidence type="ECO:0000256" key="3">
    <source>
        <dbReference type="ARBA" id="ARBA00009993"/>
    </source>
</evidence>
<dbReference type="PANTHER" id="PTHR22891">
    <property type="entry name" value="EUKARYOTIC TRANSLATION INITIATION FACTOR 2C"/>
    <property type="match status" value="1"/>
</dbReference>
<proteinExistence type="inferred from homology"/>
<accession>A0ABR2FV22</accession>
<feature type="region of interest" description="Disordered" evidence="7">
    <location>
        <begin position="1"/>
        <end position="90"/>
    </location>
</feature>
<dbReference type="InterPro" id="IPR011333">
    <property type="entry name" value="SKP1/BTB/POZ_sf"/>
</dbReference>
<dbReference type="Gene3D" id="3.30.710.10">
    <property type="entry name" value="Potassium Channel Kv1.1, Chain A"/>
    <property type="match status" value="1"/>
</dbReference>
<dbReference type="InterPro" id="IPR016072">
    <property type="entry name" value="Skp1_comp_dimer"/>
</dbReference>
<feature type="compositionally biased region" description="Basic residues" evidence="7">
    <location>
        <begin position="1207"/>
        <end position="1221"/>
    </location>
</feature>
<dbReference type="Proteomes" id="UP001472677">
    <property type="component" value="Unassembled WGS sequence"/>
</dbReference>
<organism evidence="10 11">
    <name type="scientific">Hibiscus sabdariffa</name>
    <name type="common">roselle</name>
    <dbReference type="NCBI Taxonomy" id="183260"/>
    <lineage>
        <taxon>Eukaryota</taxon>
        <taxon>Viridiplantae</taxon>
        <taxon>Streptophyta</taxon>
        <taxon>Embryophyta</taxon>
        <taxon>Tracheophyta</taxon>
        <taxon>Spermatophyta</taxon>
        <taxon>Magnoliopsida</taxon>
        <taxon>eudicotyledons</taxon>
        <taxon>Gunneridae</taxon>
        <taxon>Pentapetalae</taxon>
        <taxon>rosids</taxon>
        <taxon>malvids</taxon>
        <taxon>Malvales</taxon>
        <taxon>Malvaceae</taxon>
        <taxon>Malvoideae</taxon>
        <taxon>Hibiscus</taxon>
    </lineage>
</organism>
<dbReference type="Gene3D" id="3.30.420.10">
    <property type="entry name" value="Ribonuclease H-like superfamily/Ribonuclease H"/>
    <property type="match status" value="1"/>
</dbReference>
<dbReference type="Pfam" id="PF02170">
    <property type="entry name" value="PAZ"/>
    <property type="match status" value="1"/>
</dbReference>
<keyword evidence="6" id="KW-0687">Ribonucleoprotein</keyword>
<dbReference type="Pfam" id="PF02171">
    <property type="entry name" value="Piwi"/>
    <property type="match status" value="1"/>
</dbReference>
<dbReference type="SUPFAM" id="SSF101690">
    <property type="entry name" value="PAZ domain"/>
    <property type="match status" value="1"/>
</dbReference>
<dbReference type="InterPro" id="IPR014811">
    <property type="entry name" value="ArgoL1"/>
</dbReference>
<protein>
    <submittedName>
        <fullName evidence="10">Uncharacterized protein</fullName>
    </submittedName>
</protein>
<evidence type="ECO:0000256" key="4">
    <source>
        <dbReference type="ARBA" id="ARBA00022491"/>
    </source>
</evidence>
<sequence length="1346" mass="151111">MSGRGGRRRVSGSGGCGRGHDPGRGQPSRSFHRGRGGGGRGSGTDSGRGCESSGHPASNTMPPPQAAPARPPPQAVPAHQPSSSAGAGPLCQEFSQNLTLGHVAATTMSPLPVSSTKAVRFRQRPGCGTVGTKCIVRANHFLVDVATKELDVHHYDVTISPEVTSTKVNRDIMRELCKTYKQADLGNRLVAYDGRKSFYTATALPFESNEFVVKLLDTGPGPSSSTTVRTEREFKVVVKLVSRPDIHFLMKFLSGGHSECPQATIQALNVVLRASLSEKYNVVGRSFFCPPLGSRGELGNGIEYWTGYYQSLRPTQMGLSLNIDVSARSFYEPISVSDFVWKLIRPQDKSRPLSDQDHIKVEKTLKGVKVQLTYLNYPRTLKIVGISREPTCRLMFTLDETSTNVSVAQYFYDKYSIVLDYPSLPAIQSGSEARPVYLPMELCRIVEGQRYMKKLDNQQVRQLLRKTCQPPNVRERNVKRMVEDNNFEADELVRNEFGIQVHKELALIDARVLHPPTLKYRDSSVCPRFGSWNMIDEKMFNGGKVDSWTCVNFSSKYKNKSNDLCNKLVDTCNRKGMDFCNTPTIKMRSACTDKIHQTLSDIHKDCAEKNKPLELLIVILPDQTGSYGKIKRICETELGIVSQCCKPSDFSKFGESYFENLALKINVKVGGRNTVLNDDIQKMIPHATGRSTTTIIFGADVSHPQPGEDSSSIAAVVASMDWPEITTYRGVFSAQTHREEIIQDLYKAPDPQKGTGPGGMIRELLFAFKKSTKLKPERIIFYRDGVGESQFSRVLSHEMDAIQKACASIEKGYMPLVTFVVVQKRHHTRLFPTDHDDRNKTVRLRNGNVLPGTVVDKKICHPTEFDFYLNSHAAMEGTSKPTHYHVLFDGNVFSADNLQKLTNNLCYTYARCTKSVSIVPPAYYAHLVALRARYYVEDNGFDVRNLPDIRDNVKEVISKALQPPLPSTQLHDPNLSGKINVRASGKIYIEVDMAIIKPEMMKSYIWLQTADGSIQQVEQEVAMFCPMICHEVIQKGMGSSKNYAISLPQRVNPAMLSLILDYCRFHQVPGRSNKERKSFDEKFIRMDTKRLCELTSAADSLQLKPLVDLTSRALARIIEGKSPEEIREIFHLPDDLTEEEKLEPLKNTTDDPRIRLLNRLYAKKRKELKERQKLKNVEVEEERVDDRSVDDLLSFINGDNGDSKGIKTSKSKKKNRRRKDHQKSTSANGAFKNHNKELNGLNSVCCSAEVGQKSRAGVGATSNLHDVEDDIFTSKNELDDGDIDDEIDPALKEKIDREVEDFARRLNSDWPERMQEILSCGHERKPVHFSINGNGSLRRYANSEQR</sequence>